<feature type="compositionally biased region" description="Low complexity" evidence="1">
    <location>
        <begin position="454"/>
        <end position="472"/>
    </location>
</feature>
<feature type="compositionally biased region" description="Polar residues" evidence="1">
    <location>
        <begin position="523"/>
        <end position="532"/>
    </location>
</feature>
<dbReference type="Gene3D" id="3.40.50.10190">
    <property type="entry name" value="BRCT domain"/>
    <property type="match status" value="1"/>
</dbReference>
<dbReference type="CDD" id="cd17724">
    <property type="entry name" value="BRCT_p53bp1_rpt2"/>
    <property type="match status" value="1"/>
</dbReference>
<feature type="compositionally biased region" description="Polar residues" evidence="1">
    <location>
        <begin position="432"/>
        <end position="448"/>
    </location>
</feature>
<name>A0AAD4M9U8_9AGAM</name>
<evidence type="ECO:0000259" key="2">
    <source>
        <dbReference type="PROSITE" id="PS50172"/>
    </source>
</evidence>
<feature type="region of interest" description="Disordered" evidence="1">
    <location>
        <begin position="392"/>
        <end position="544"/>
    </location>
</feature>
<reference evidence="3" key="1">
    <citation type="journal article" date="2022" name="New Phytol.">
        <title>Evolutionary transition to the ectomycorrhizal habit in the genomes of a hyperdiverse lineage of mushroom-forming fungi.</title>
        <authorList>
            <person name="Looney B."/>
            <person name="Miyauchi S."/>
            <person name="Morin E."/>
            <person name="Drula E."/>
            <person name="Courty P.E."/>
            <person name="Kohler A."/>
            <person name="Kuo A."/>
            <person name="LaButti K."/>
            <person name="Pangilinan J."/>
            <person name="Lipzen A."/>
            <person name="Riley R."/>
            <person name="Andreopoulos W."/>
            <person name="He G."/>
            <person name="Johnson J."/>
            <person name="Nolan M."/>
            <person name="Tritt A."/>
            <person name="Barry K.W."/>
            <person name="Grigoriev I.V."/>
            <person name="Nagy L.G."/>
            <person name="Hibbett D."/>
            <person name="Henrissat B."/>
            <person name="Matheny P.B."/>
            <person name="Labbe J."/>
            <person name="Martin F.M."/>
        </authorList>
    </citation>
    <scope>NUCLEOTIDE SEQUENCE</scope>
    <source>
        <strain evidence="3">BPL690</strain>
    </source>
</reference>
<feature type="domain" description="BRCT" evidence="2">
    <location>
        <begin position="656"/>
        <end position="762"/>
    </location>
</feature>
<dbReference type="Pfam" id="PF18115">
    <property type="entry name" value="Tudor_3"/>
    <property type="match status" value="1"/>
</dbReference>
<dbReference type="InterPro" id="IPR047249">
    <property type="entry name" value="BRCT_p53bp1-like_rpt1"/>
</dbReference>
<feature type="region of interest" description="Disordered" evidence="1">
    <location>
        <begin position="165"/>
        <end position="328"/>
    </location>
</feature>
<accession>A0AAD4M9U8</accession>
<evidence type="ECO:0000256" key="1">
    <source>
        <dbReference type="SAM" id="MobiDB-lite"/>
    </source>
</evidence>
<dbReference type="InterPro" id="IPR001357">
    <property type="entry name" value="BRCT_dom"/>
</dbReference>
<evidence type="ECO:0000313" key="4">
    <source>
        <dbReference type="Proteomes" id="UP001203297"/>
    </source>
</evidence>
<dbReference type="Gene3D" id="2.30.30.140">
    <property type="match status" value="1"/>
</dbReference>
<gene>
    <name evidence="3" type="ORF">B0F90DRAFT_1665773</name>
</gene>
<dbReference type="PROSITE" id="PS50172">
    <property type="entry name" value="BRCT"/>
    <property type="match status" value="2"/>
</dbReference>
<feature type="region of interest" description="Disordered" evidence="1">
    <location>
        <begin position="69"/>
        <end position="142"/>
    </location>
</feature>
<dbReference type="AlphaFoldDB" id="A0AAD4M9U8"/>
<feature type="domain" description="BRCT" evidence="2">
    <location>
        <begin position="815"/>
        <end position="926"/>
    </location>
</feature>
<dbReference type="EMBL" id="WTXG01000003">
    <property type="protein sequence ID" value="KAI0306486.1"/>
    <property type="molecule type" value="Genomic_DNA"/>
</dbReference>
<evidence type="ECO:0000313" key="3">
    <source>
        <dbReference type="EMBL" id="KAI0306486.1"/>
    </source>
</evidence>
<comment type="caution">
    <text evidence="3">The sequence shown here is derived from an EMBL/GenBank/DDBJ whole genome shotgun (WGS) entry which is preliminary data.</text>
</comment>
<protein>
    <recommendedName>
        <fullName evidence="2">BRCT domain-containing protein</fullName>
    </recommendedName>
</protein>
<feature type="compositionally biased region" description="Polar residues" evidence="1">
    <location>
        <begin position="282"/>
        <end position="302"/>
    </location>
</feature>
<dbReference type="Proteomes" id="UP001203297">
    <property type="component" value="Unassembled WGS sequence"/>
</dbReference>
<proteinExistence type="predicted"/>
<sequence>MSPKKASGKINLSIHPPPRVAAPSGSALGIPGKSVAFATDLSEDRLRSDLSSSSYDVASPLHFHGLAVTQTQTQVTSSAEESGMGNTRSGSRVAKRRKVAHDSHSPSSPEVSLRDLNKPSRSASKLKRRRSPSLASADSFAGAEEWEDPAKVFLAANRQFEVPLSELGRGPAREVPQEGYPPMVGTPSLAMTREPTQADLPPPPSSDELPASGPGTSPKGQRPGGQNDDALSQVSDVSVGASRWGRSPESRISEIPDDASTPPVMSNPGSMDLLDTQAEGYQATQPLTSEDLETNTNTTQVSDIMDPHTGGASPPEWSSVTSRPSTNTRNILGMVNPMKKWRHQQGQQLQYRAALHSASDGQTQPSANFSASSHALSAGRRLFEQLAAQMGEGPHSIPQDNVEKDDNPSLPLVDEDSRETAVVPDSEFSEPVDTSTPVQPILSTTRPNDSFHDSSVVPPASRSGSSPSRKGSTAICEGERSTEAKAGPPRVAGRVERATGKKVSRKRGIDTIPEQEPEHHFSVVSSRTSTPSLGGKARKGHEDTKDDGLWTRVFALWKQEAAYFSGTVYERIGGSERFKVQFDDGDEDVVEMKNLRRFELQVGDRVSVIERIKIQSRAIGSQWGNRTITAPEQVMTMIKSETSSSSSLLKNSSSTTSSKVLTKVGIVVTLSVNCDREKEKESIVKIIKSNGGTVLDDWSHIFSLAGEYSTNKKRWAIASDNISTDLKHDIHQVFLVSDAANTKPRYLTALALGIPCISLEWLKRLSSGQCLASDWPSYLLPAGYSDSLGARVTQMVDLDWGTTLDHLTGIMSNNVATKLFSNKSILVLGQDYFPPPAKGKKGTSGVGDEKSNDGGRFIPRIIVSMGAARVEAVPELKYASNPDLDDFQYVVVKDLYERPQLGREKYVSMEWVKDCLIAGRMFPPRV</sequence>
<dbReference type="InterPro" id="IPR047250">
    <property type="entry name" value="BRCT_p53bp1-like_rpt2"/>
</dbReference>
<organism evidence="3 4">
    <name type="scientific">Multifurca ochricompacta</name>
    <dbReference type="NCBI Taxonomy" id="376703"/>
    <lineage>
        <taxon>Eukaryota</taxon>
        <taxon>Fungi</taxon>
        <taxon>Dikarya</taxon>
        <taxon>Basidiomycota</taxon>
        <taxon>Agaricomycotina</taxon>
        <taxon>Agaricomycetes</taxon>
        <taxon>Russulales</taxon>
        <taxon>Russulaceae</taxon>
        <taxon>Multifurca</taxon>
    </lineage>
</organism>
<dbReference type="Pfam" id="PF00533">
    <property type="entry name" value="BRCT"/>
    <property type="match status" value="1"/>
</dbReference>
<keyword evidence="4" id="KW-1185">Reference proteome</keyword>
<dbReference type="CDD" id="cd17745">
    <property type="entry name" value="BRCT_p53bp1_rpt1"/>
    <property type="match status" value="1"/>
</dbReference>
<dbReference type="SUPFAM" id="SSF52113">
    <property type="entry name" value="BRCT domain"/>
    <property type="match status" value="1"/>
</dbReference>
<dbReference type="InterPro" id="IPR036420">
    <property type="entry name" value="BRCT_dom_sf"/>
</dbReference>
<dbReference type="InterPro" id="IPR041297">
    <property type="entry name" value="Crb2_Tudor"/>
</dbReference>
<feature type="compositionally biased region" description="Polar residues" evidence="1">
    <location>
        <begin position="316"/>
        <end position="328"/>
    </location>
</feature>
<feature type="region of interest" description="Disordered" evidence="1">
    <location>
        <begin position="1"/>
        <end position="32"/>
    </location>
</feature>
<feature type="compositionally biased region" description="Low complexity" evidence="1">
    <location>
        <begin position="69"/>
        <end position="82"/>
    </location>
</feature>